<evidence type="ECO:0000256" key="5">
    <source>
        <dbReference type="ARBA" id="ARBA00023319"/>
    </source>
</evidence>
<evidence type="ECO:0000256" key="6">
    <source>
        <dbReference type="SAM" id="MobiDB-lite"/>
    </source>
</evidence>
<dbReference type="Gene3D" id="2.60.40.10">
    <property type="entry name" value="Immunoglobulins"/>
    <property type="match status" value="4"/>
</dbReference>
<dbReference type="InterPro" id="IPR051275">
    <property type="entry name" value="Cell_adhesion_signaling"/>
</dbReference>
<feature type="compositionally biased region" description="Basic and acidic residues" evidence="6">
    <location>
        <begin position="587"/>
        <end position="612"/>
    </location>
</feature>
<dbReference type="PANTHER" id="PTHR11640:SF31">
    <property type="entry name" value="IRREGULAR CHIASM C-ROUGHEST PROTEIN-RELATED"/>
    <property type="match status" value="1"/>
</dbReference>
<reference evidence="10" key="1">
    <citation type="submission" date="2025-08" db="UniProtKB">
        <authorList>
            <consortium name="RefSeq"/>
        </authorList>
    </citation>
    <scope>IDENTIFICATION</scope>
</reference>
<keyword evidence="9" id="KW-1185">Reference proteome</keyword>
<dbReference type="GO" id="GO:0050839">
    <property type="term" value="F:cell adhesion molecule binding"/>
    <property type="evidence" value="ECO:0007669"/>
    <property type="project" value="TreeGrafter"/>
</dbReference>
<feature type="domain" description="Ig-like" evidence="8">
    <location>
        <begin position="16"/>
        <end position="84"/>
    </location>
</feature>
<dbReference type="SMART" id="SM00408">
    <property type="entry name" value="IGc2"/>
    <property type="match status" value="3"/>
</dbReference>
<feature type="non-terminal residue" evidence="10">
    <location>
        <position position="1"/>
    </location>
</feature>
<gene>
    <name evidence="10" type="primary">LOC103363699</name>
</gene>
<keyword evidence="5" id="KW-0393">Immunoglobulin domain</keyword>
<dbReference type="GeneID" id="103363699"/>
<keyword evidence="3" id="KW-1015">Disulfide bond</keyword>
<dbReference type="CDD" id="cd00096">
    <property type="entry name" value="Ig"/>
    <property type="match status" value="2"/>
</dbReference>
<dbReference type="InterPro" id="IPR013106">
    <property type="entry name" value="Ig_V-set"/>
</dbReference>
<evidence type="ECO:0000313" key="9">
    <source>
        <dbReference type="Proteomes" id="UP000694891"/>
    </source>
</evidence>
<dbReference type="GO" id="GO:0005886">
    <property type="term" value="C:plasma membrane"/>
    <property type="evidence" value="ECO:0007669"/>
    <property type="project" value="TreeGrafter"/>
</dbReference>
<feature type="region of interest" description="Disordered" evidence="6">
    <location>
        <begin position="555"/>
        <end position="671"/>
    </location>
</feature>
<dbReference type="GO" id="GO:0005911">
    <property type="term" value="C:cell-cell junction"/>
    <property type="evidence" value="ECO:0007669"/>
    <property type="project" value="TreeGrafter"/>
</dbReference>
<name>A0A9Y4N044_9TELE</name>
<feature type="transmembrane region" description="Helical" evidence="7">
    <location>
        <begin position="487"/>
        <end position="505"/>
    </location>
</feature>
<dbReference type="Pfam" id="PF13927">
    <property type="entry name" value="Ig_3"/>
    <property type="match status" value="3"/>
</dbReference>
<dbReference type="PANTHER" id="PTHR11640">
    <property type="entry name" value="NEPHRIN"/>
    <property type="match status" value="1"/>
</dbReference>
<evidence type="ECO:0000313" key="10">
    <source>
        <dbReference type="RefSeq" id="XP_008288776.1"/>
    </source>
</evidence>
<proteinExistence type="predicted"/>
<dbReference type="Proteomes" id="UP000694891">
    <property type="component" value="Unplaced"/>
</dbReference>
<sequence length="671" mass="73884">DVKEVQITGDRNPKMGDTLNLTCSVESFPPSFIAWTKHNHNGSLSKSSTSSTLVIPNMTAEHSGLYICEASYRRRSLFSYVNITVSSDLERNSGSSCPVLSWVVAGVSLSVNVLFIFFISCLWNSRKKVKPNQEDSTYVSLQKTDVSPEYEVITQRRCKLIRSNPTVFRIASPSSRHDVSYVKDLQITGETRVKEGESLNLNCSVESFPPSVPTWTKSTNENMQNGTEAALQNGTEAYLQDESGLSSFTISNVTVEDSGQYICTAKHLKEIVNVTVIYKRKPRITGDATVKGGGVLNLTCSAESFPPSLIMWRKLPTQDSTTSNIQLHNGTDGVLHSDTGSATLIIPNAKANDSGQYVCTAKHLDTTVAVYADVTVTWFSIVRNGSGCVVESEVLTCVCKSEGFPLPTIQWPLLRKHADYSVNTNVSNHAVSSTLILTAKNLGNEAVECFSSNDNENATESIPVQKKPSDLGGTSQKVFDVVSRLEIIIAFLSGVLFSAFFCCFAQKCYRRKQKESGHLDETLEMVTSQDDPAVSDGQAEQDDQTHAPEGAENGAVAAEKAAPEHNSGPKDVEYASINFSRLRRRSPREAARRKESTETEYAEIKREVKEERGDEGDGGEGEMLAGEKEEVVMEEEEEEEEEAEAKPREAEEEKEEEEAVYSNVKDIMDEI</sequence>
<feature type="compositionally biased region" description="Acidic residues" evidence="6">
    <location>
        <begin position="632"/>
        <end position="643"/>
    </location>
</feature>
<dbReference type="PRINTS" id="PR01832">
    <property type="entry name" value="VEGFRECEPTOR"/>
</dbReference>
<evidence type="ECO:0000256" key="3">
    <source>
        <dbReference type="ARBA" id="ARBA00023157"/>
    </source>
</evidence>
<dbReference type="InterPro" id="IPR003599">
    <property type="entry name" value="Ig_sub"/>
</dbReference>
<dbReference type="GO" id="GO:0098609">
    <property type="term" value="P:cell-cell adhesion"/>
    <property type="evidence" value="ECO:0007669"/>
    <property type="project" value="TreeGrafter"/>
</dbReference>
<accession>A0A9Y4N044</accession>
<dbReference type="PROSITE" id="PS50835">
    <property type="entry name" value="IG_LIKE"/>
    <property type="match status" value="3"/>
</dbReference>
<dbReference type="InterPro" id="IPR003598">
    <property type="entry name" value="Ig_sub2"/>
</dbReference>
<dbReference type="InterPro" id="IPR036179">
    <property type="entry name" value="Ig-like_dom_sf"/>
</dbReference>
<dbReference type="InterPro" id="IPR013783">
    <property type="entry name" value="Ig-like_fold"/>
</dbReference>
<evidence type="ECO:0000259" key="8">
    <source>
        <dbReference type="PROSITE" id="PS50835"/>
    </source>
</evidence>
<feature type="domain" description="Ig-like" evidence="8">
    <location>
        <begin position="165"/>
        <end position="275"/>
    </location>
</feature>
<evidence type="ECO:0000256" key="2">
    <source>
        <dbReference type="ARBA" id="ARBA00023136"/>
    </source>
</evidence>
<feature type="transmembrane region" description="Helical" evidence="7">
    <location>
        <begin position="99"/>
        <end position="119"/>
    </location>
</feature>
<dbReference type="SMART" id="SM00409">
    <property type="entry name" value="IG"/>
    <property type="match status" value="3"/>
</dbReference>
<keyword evidence="7" id="KW-1133">Transmembrane helix</keyword>
<feature type="compositionally biased region" description="Basic and acidic residues" evidence="6">
    <location>
        <begin position="561"/>
        <end position="573"/>
    </location>
</feature>
<dbReference type="SMART" id="SM00406">
    <property type="entry name" value="IGv"/>
    <property type="match status" value="3"/>
</dbReference>
<evidence type="ECO:0000256" key="1">
    <source>
        <dbReference type="ARBA" id="ARBA00004479"/>
    </source>
</evidence>
<dbReference type="SUPFAM" id="SSF48726">
    <property type="entry name" value="Immunoglobulin"/>
    <property type="match status" value="3"/>
</dbReference>
<keyword evidence="7" id="KW-0812">Transmembrane</keyword>
<comment type="subcellular location">
    <subcellularLocation>
        <location evidence="1">Membrane</location>
        <topology evidence="1">Single-pass type I membrane protein</topology>
    </subcellularLocation>
</comment>
<evidence type="ECO:0000256" key="4">
    <source>
        <dbReference type="ARBA" id="ARBA00023180"/>
    </source>
</evidence>
<evidence type="ECO:0000256" key="7">
    <source>
        <dbReference type="SAM" id="Phobius"/>
    </source>
</evidence>
<organism evidence="9 10">
    <name type="scientific">Stegastes partitus</name>
    <name type="common">bicolor damselfish</name>
    <dbReference type="NCBI Taxonomy" id="144197"/>
    <lineage>
        <taxon>Eukaryota</taxon>
        <taxon>Metazoa</taxon>
        <taxon>Chordata</taxon>
        <taxon>Craniata</taxon>
        <taxon>Vertebrata</taxon>
        <taxon>Euteleostomi</taxon>
        <taxon>Actinopterygii</taxon>
        <taxon>Neopterygii</taxon>
        <taxon>Teleostei</taxon>
        <taxon>Neoteleostei</taxon>
        <taxon>Acanthomorphata</taxon>
        <taxon>Ovalentaria</taxon>
        <taxon>Pomacentridae</taxon>
        <taxon>Stegastes</taxon>
    </lineage>
</organism>
<protein>
    <submittedName>
        <fullName evidence="10">Basement membrane-specific heparan sulfate proteoglycan core protein-like</fullName>
    </submittedName>
</protein>
<dbReference type="InterPro" id="IPR007110">
    <property type="entry name" value="Ig-like_dom"/>
</dbReference>
<keyword evidence="2 7" id="KW-0472">Membrane</keyword>
<feature type="domain" description="Ig-like" evidence="8">
    <location>
        <begin position="282"/>
        <end position="377"/>
    </location>
</feature>
<dbReference type="AlphaFoldDB" id="A0A9Y4N044"/>
<dbReference type="RefSeq" id="XP_008288776.1">
    <property type="nucleotide sequence ID" value="XM_008290554.1"/>
</dbReference>
<feature type="region of interest" description="Disordered" evidence="6">
    <location>
        <begin position="529"/>
        <end position="548"/>
    </location>
</feature>
<keyword evidence="4" id="KW-0325">Glycoprotein</keyword>